<feature type="transmembrane region" description="Helical" evidence="1">
    <location>
        <begin position="61"/>
        <end position="82"/>
    </location>
</feature>
<dbReference type="RefSeq" id="WP_201923778.1">
    <property type="nucleotide sequence ID" value="NZ_JAERQG010000004.1"/>
</dbReference>
<gene>
    <name evidence="2" type="ORF">JKP34_16270</name>
</gene>
<evidence type="ECO:0000313" key="2">
    <source>
        <dbReference type="EMBL" id="MBL0766825.1"/>
    </source>
</evidence>
<feature type="transmembrane region" description="Helical" evidence="1">
    <location>
        <begin position="12"/>
        <end position="33"/>
    </location>
</feature>
<evidence type="ECO:0000256" key="1">
    <source>
        <dbReference type="SAM" id="Phobius"/>
    </source>
</evidence>
<sequence length="538" mass="63143">MKKHFSKFYDYFEWFLVLVLPLVPLLFTLPYRINLFLAWEGAYRISQGEIPYKDFGSPVGYVFWLLPALFFKIFGPYVATLLKVQAFTNILSNLLLVRILKQFGIKLHGRIIVLTVFILSYVLFNFWPWYNHLVFVVELASIYFLLRYLLQNKKVLNVVFSAILVVLAFLTKQDTGGLTLVLTGSLLIYDSLLKRNIKSIIFYCAGLIIAIVVFILPFTFYDFGYWFNYGQYPHFSRLTIADLLDEFLGASKWLKFYLLITAGLILYQFNSKEAFLKHKESFTSHFIVLFILFQASVIQITSYTPLDGNIYFHTFFVALLILNFQDKLNFKKGFVLWPLLILVGFWWSNVYWVRFARSKVLSKLKTEQQDDVISKNTYLLSGDSSSQKMNRGKWIVPEHLPTFKGVKIPEKTAEGIMKLTKMDVFKRDDIRVLNMTELTPLAYELDLAYDQGENIPLWYHKGVAFFDREVELYCEKVERTAYDVILFQDIPDVNNFYPYEVQECIEANYELKFKFLAPRIPEISYIYVYVRSSSTLEI</sequence>
<accession>A0A937AAW5</accession>
<name>A0A937AAW5_9BACT</name>
<keyword evidence="1" id="KW-0812">Transmembrane</keyword>
<feature type="transmembrane region" description="Helical" evidence="1">
    <location>
        <begin position="200"/>
        <end position="221"/>
    </location>
</feature>
<feature type="transmembrane region" description="Helical" evidence="1">
    <location>
        <begin position="129"/>
        <end position="146"/>
    </location>
</feature>
<comment type="caution">
    <text evidence="2">The sequence shown here is derived from an EMBL/GenBank/DDBJ whole genome shotgun (WGS) entry which is preliminary data.</text>
</comment>
<feature type="transmembrane region" description="Helical" evidence="1">
    <location>
        <begin position="177"/>
        <end position="193"/>
    </location>
</feature>
<proteinExistence type="predicted"/>
<dbReference type="Proteomes" id="UP000642920">
    <property type="component" value="Unassembled WGS sequence"/>
</dbReference>
<keyword evidence="3" id="KW-1185">Reference proteome</keyword>
<evidence type="ECO:0000313" key="3">
    <source>
        <dbReference type="Proteomes" id="UP000642920"/>
    </source>
</evidence>
<protein>
    <submittedName>
        <fullName evidence="2">Glycosyltransferase family 39 protein</fullName>
    </submittedName>
</protein>
<feature type="transmembrane region" description="Helical" evidence="1">
    <location>
        <begin position="336"/>
        <end position="353"/>
    </location>
</feature>
<feature type="transmembrane region" description="Helical" evidence="1">
    <location>
        <begin position="253"/>
        <end position="270"/>
    </location>
</feature>
<keyword evidence="1" id="KW-0472">Membrane</keyword>
<feature type="transmembrane region" description="Helical" evidence="1">
    <location>
        <begin position="155"/>
        <end position="171"/>
    </location>
</feature>
<dbReference type="EMBL" id="JAERQG010000004">
    <property type="protein sequence ID" value="MBL0766825.1"/>
    <property type="molecule type" value="Genomic_DNA"/>
</dbReference>
<keyword evidence="1" id="KW-1133">Transmembrane helix</keyword>
<feature type="transmembrane region" description="Helical" evidence="1">
    <location>
        <begin position="103"/>
        <end position="123"/>
    </location>
</feature>
<organism evidence="2 3">
    <name type="scientific">Marivirga atlantica</name>
    <dbReference type="NCBI Taxonomy" id="1548457"/>
    <lineage>
        <taxon>Bacteria</taxon>
        <taxon>Pseudomonadati</taxon>
        <taxon>Bacteroidota</taxon>
        <taxon>Cytophagia</taxon>
        <taxon>Cytophagales</taxon>
        <taxon>Marivirgaceae</taxon>
        <taxon>Marivirga</taxon>
    </lineage>
</organism>
<feature type="transmembrane region" description="Helical" evidence="1">
    <location>
        <begin position="282"/>
        <end position="302"/>
    </location>
</feature>
<dbReference type="AlphaFoldDB" id="A0A937AAW5"/>
<reference evidence="2" key="1">
    <citation type="submission" date="2021-01" db="EMBL/GenBank/DDBJ databases">
        <title>Marivirga sp. nov., isolated from intertidal surface sediments.</title>
        <authorList>
            <person name="Zhang M."/>
        </authorList>
    </citation>
    <scope>NUCLEOTIDE SEQUENCE</scope>
    <source>
        <strain evidence="2">SM1354</strain>
    </source>
</reference>